<organism evidence="5 6">
    <name type="scientific">Mycena metata</name>
    <dbReference type="NCBI Taxonomy" id="1033252"/>
    <lineage>
        <taxon>Eukaryota</taxon>
        <taxon>Fungi</taxon>
        <taxon>Dikarya</taxon>
        <taxon>Basidiomycota</taxon>
        <taxon>Agaricomycotina</taxon>
        <taxon>Agaricomycetes</taxon>
        <taxon>Agaricomycetidae</taxon>
        <taxon>Agaricales</taxon>
        <taxon>Marasmiineae</taxon>
        <taxon>Mycenaceae</taxon>
        <taxon>Mycena</taxon>
    </lineage>
</organism>
<reference evidence="5" key="1">
    <citation type="submission" date="2023-03" db="EMBL/GenBank/DDBJ databases">
        <title>Massive genome expansion in bonnet fungi (Mycena s.s.) driven by repeated elements and novel gene families across ecological guilds.</title>
        <authorList>
            <consortium name="Lawrence Berkeley National Laboratory"/>
            <person name="Harder C.B."/>
            <person name="Miyauchi S."/>
            <person name="Viragh M."/>
            <person name="Kuo A."/>
            <person name="Thoen E."/>
            <person name="Andreopoulos B."/>
            <person name="Lu D."/>
            <person name="Skrede I."/>
            <person name="Drula E."/>
            <person name="Henrissat B."/>
            <person name="Morin E."/>
            <person name="Kohler A."/>
            <person name="Barry K."/>
            <person name="LaButti K."/>
            <person name="Morin E."/>
            <person name="Salamov A."/>
            <person name="Lipzen A."/>
            <person name="Mereny Z."/>
            <person name="Hegedus B."/>
            <person name="Baldrian P."/>
            <person name="Stursova M."/>
            <person name="Weitz H."/>
            <person name="Taylor A."/>
            <person name="Grigoriev I.V."/>
            <person name="Nagy L.G."/>
            <person name="Martin F."/>
            <person name="Kauserud H."/>
        </authorList>
    </citation>
    <scope>NUCLEOTIDE SEQUENCE</scope>
    <source>
        <strain evidence="5">CBHHK182m</strain>
    </source>
</reference>
<dbReference type="EMBL" id="JARKIB010000025">
    <property type="protein sequence ID" value="KAJ7765777.1"/>
    <property type="molecule type" value="Genomic_DNA"/>
</dbReference>
<accession>A0AAD7JLF3</accession>
<evidence type="ECO:0000256" key="3">
    <source>
        <dbReference type="SAM" id="MobiDB-lite"/>
    </source>
</evidence>
<sequence length="306" mass="34604">MAPISEAANVKIRCDVCFEGYSLDLFRFLPACGHGLCIACSEKTATKRNCAICRQPKGAQEPVQIFMTFAETTPEDKARAVVENLTRIGPDSMPISVQKAGRKIRHALRHIAPGDEIARELLDAAKNLDERIFPLFLELDLANDRIATLNIEIEELRRQLKVAASREEEMKQLRRSLAAAKSEYKTAFGVAERAKDSVLQERADNARLSRTIQRQLSELSAKEGENDVLRAKLSRRDNRISLLDKKLKVVSRGLKYPKPDTDNPDESLQIDNSAEGIRIPRKSSDWVDQRSVRKEKRMQPLQDIEL</sequence>
<feature type="coiled-coil region" evidence="2">
    <location>
        <begin position="139"/>
        <end position="183"/>
    </location>
</feature>
<dbReference type="AlphaFoldDB" id="A0AAD7JLF3"/>
<evidence type="ECO:0000256" key="2">
    <source>
        <dbReference type="SAM" id="Coils"/>
    </source>
</evidence>
<keyword evidence="1" id="KW-0479">Metal-binding</keyword>
<evidence type="ECO:0000256" key="1">
    <source>
        <dbReference type="PROSITE-ProRule" id="PRU00175"/>
    </source>
</evidence>
<dbReference type="SUPFAM" id="SSF57850">
    <property type="entry name" value="RING/U-box"/>
    <property type="match status" value="1"/>
</dbReference>
<dbReference type="Proteomes" id="UP001215598">
    <property type="component" value="Unassembled WGS sequence"/>
</dbReference>
<feature type="region of interest" description="Disordered" evidence="3">
    <location>
        <begin position="254"/>
        <end position="306"/>
    </location>
</feature>
<proteinExistence type="predicted"/>
<evidence type="ECO:0000259" key="4">
    <source>
        <dbReference type="PROSITE" id="PS50089"/>
    </source>
</evidence>
<keyword evidence="6" id="KW-1185">Reference proteome</keyword>
<feature type="compositionally biased region" description="Basic and acidic residues" evidence="3">
    <location>
        <begin position="282"/>
        <end position="292"/>
    </location>
</feature>
<dbReference type="PROSITE" id="PS50089">
    <property type="entry name" value="ZF_RING_2"/>
    <property type="match status" value="1"/>
</dbReference>
<evidence type="ECO:0000313" key="5">
    <source>
        <dbReference type="EMBL" id="KAJ7765777.1"/>
    </source>
</evidence>
<name>A0AAD7JLF3_9AGAR</name>
<keyword evidence="2" id="KW-0175">Coiled coil</keyword>
<dbReference type="SMART" id="SM00184">
    <property type="entry name" value="RING"/>
    <property type="match status" value="1"/>
</dbReference>
<keyword evidence="1" id="KW-0863">Zinc-finger</keyword>
<dbReference type="InterPro" id="IPR001841">
    <property type="entry name" value="Znf_RING"/>
</dbReference>
<evidence type="ECO:0000313" key="6">
    <source>
        <dbReference type="Proteomes" id="UP001215598"/>
    </source>
</evidence>
<protein>
    <recommendedName>
        <fullName evidence="4">RING-type domain-containing protein</fullName>
    </recommendedName>
</protein>
<comment type="caution">
    <text evidence="5">The sequence shown here is derived from an EMBL/GenBank/DDBJ whole genome shotgun (WGS) entry which is preliminary data.</text>
</comment>
<keyword evidence="1" id="KW-0862">Zinc</keyword>
<gene>
    <name evidence="5" type="ORF">B0H16DRAFT_1524381</name>
</gene>
<feature type="domain" description="RING-type" evidence="4">
    <location>
        <begin position="14"/>
        <end position="54"/>
    </location>
</feature>
<dbReference type="InterPro" id="IPR013083">
    <property type="entry name" value="Znf_RING/FYVE/PHD"/>
</dbReference>
<dbReference type="GO" id="GO:0008270">
    <property type="term" value="F:zinc ion binding"/>
    <property type="evidence" value="ECO:0007669"/>
    <property type="project" value="UniProtKB-KW"/>
</dbReference>
<dbReference type="Gene3D" id="3.30.40.10">
    <property type="entry name" value="Zinc/RING finger domain, C3HC4 (zinc finger)"/>
    <property type="match status" value="1"/>
</dbReference>